<dbReference type="EC" id="3.6.4.-" evidence="9"/>
<feature type="domain" description="Helicase C-terminal" evidence="11">
    <location>
        <begin position="492"/>
        <end position="650"/>
    </location>
</feature>
<comment type="caution">
    <text evidence="12">The sequence shown here is derived from an EMBL/GenBank/DDBJ whole genome shotgun (WGS) entry which is preliminary data.</text>
</comment>
<evidence type="ECO:0000256" key="5">
    <source>
        <dbReference type="ARBA" id="ARBA00023015"/>
    </source>
</evidence>
<dbReference type="GO" id="GO:0003677">
    <property type="term" value="F:DNA binding"/>
    <property type="evidence" value="ECO:0007669"/>
    <property type="project" value="UniProtKB-KW"/>
</dbReference>
<dbReference type="GO" id="GO:0005524">
    <property type="term" value="F:ATP binding"/>
    <property type="evidence" value="ECO:0007669"/>
    <property type="project" value="UniProtKB-UniRule"/>
</dbReference>
<evidence type="ECO:0000256" key="6">
    <source>
        <dbReference type="ARBA" id="ARBA00023125"/>
    </source>
</evidence>
<comment type="function">
    <text evidence="9">Transcription regulator that activates transcription by stimulating RNA polymerase (RNAP) recycling in case of stress conditions such as supercoiled DNA or high salt concentrations. Probably acts by releasing the RNAP, when it is trapped or immobilized on tightly supercoiled DNA. Does not activate transcription on linear DNA. Probably not involved in DNA repair.</text>
</comment>
<dbReference type="InterPro" id="IPR049730">
    <property type="entry name" value="SNF2/RAD54-like_C"/>
</dbReference>
<evidence type="ECO:0000256" key="1">
    <source>
        <dbReference type="ARBA" id="ARBA00022741"/>
    </source>
</evidence>
<evidence type="ECO:0000256" key="8">
    <source>
        <dbReference type="ARBA" id="ARBA00023163"/>
    </source>
</evidence>
<feature type="domain" description="Helicase ATP-binding" evidence="10">
    <location>
        <begin position="167"/>
        <end position="354"/>
    </location>
</feature>
<dbReference type="Gene3D" id="2.30.30.140">
    <property type="match status" value="1"/>
</dbReference>
<dbReference type="Gene3D" id="6.10.140.2230">
    <property type="match status" value="1"/>
</dbReference>
<accession>A0A369WTX1</accession>
<evidence type="ECO:0000259" key="11">
    <source>
        <dbReference type="PROSITE" id="PS51194"/>
    </source>
</evidence>
<dbReference type="InterPro" id="IPR022737">
    <property type="entry name" value="RapA_C"/>
</dbReference>
<sequence length="971" mass="110574">MAQAVFVPGQRWISHGESELGLGLVTETTGRQVELFFPAAEAHRTYATQDAPLSRYQLEPGATLTCNAGIQHQVVSVEHYDGLLRYQVGSNGSDDNPEWIDELELDPFVELNRPQDRFFAAQIDSPKAFELRRQARKLQHRLHSSESYGLLGPRVQLLPHQFYIASQVARRHSPRVLLADEVGLGKTIEAGLIIHQQIISGRSERVMVVVPDSLVHQWLVEMLRRFNLFFRIMNREQYQALTEVDTGSGLDVDDLPLEIEEPGNPFESAQLFICPQSLLTDLPGYFDAALACSWDLLVVDEAHHLQWSEQQVSPEYQCIEQLAAKSSGLLLLTATPEQLGLEGHFARLRLIDRSRYFDLNQFREQESQYQPLRELIEQLLECDDLLTQIRDEACKDRLLGLLDPAKYQSLLQQLEQGTEVEACRTELVDLLLDQHGTGRVLFRNTRDQVQGFPGRALQPHLLDSPFTEQQSAETELAQQLRPELMLGEDWCQLDPRVEWLKGWLEQHKEEKVLLICAERETAQQLEDYLRLRVGIRSAVFHEQLSLVNRDRAAAYFAEPEEGAQLLVCSEIGSEGRNFQFASHLIMFDLPLNPDLVEQRIGRLDRIGQRSQVQIHLPLYRHSPAHHLMRWLHEGLDAFLSPCPFGQLLLEQQQATLEDCLLEQNEQDFDDFIEQTRAQADQLRQQQQQGRDRLLELNSCRPQQAQQVIDQLQQDADEQALRKLLERSFDYFGVELQPDTTHSVLVRPGDHMRCGNFPGLPEQGLHGTFDRQQALEREDMAYLSWEHPVARGALELVCESDTGNTAIATLKLPGIKAGSLLLECLFVLDCQAPRSLQLARYLPSGGYRVLLTAEGRECANLLSEEQLAKLAKKLPKQAAKNMVKPLREPLTALLKQAESLAEAQLPGMIEQAQQQMLALQQPRLERLQMLAKVNPAIRDEEIAMQQQQIDQLQQALERSMLKLDGIQVLITT</sequence>
<dbReference type="InterPro" id="IPR027417">
    <property type="entry name" value="P-loop_NTPase"/>
</dbReference>
<dbReference type="Gene3D" id="2.30.30.930">
    <property type="match status" value="1"/>
</dbReference>
<dbReference type="Gene3D" id="3.40.50.10810">
    <property type="entry name" value="Tandem AAA-ATPase domain"/>
    <property type="match status" value="1"/>
</dbReference>
<reference evidence="12 13" key="1">
    <citation type="submission" date="2018-07" db="EMBL/GenBank/DDBJ databases">
        <title>Motiliproteus coralliicola sp. nov., a bacterium isolated from Coral.</title>
        <authorList>
            <person name="Wang G."/>
        </authorList>
    </citation>
    <scope>NUCLEOTIDE SEQUENCE [LARGE SCALE GENOMIC DNA]</scope>
    <source>
        <strain evidence="12 13">C34</strain>
    </source>
</reference>
<keyword evidence="13" id="KW-1185">Reference proteome</keyword>
<evidence type="ECO:0000256" key="7">
    <source>
        <dbReference type="ARBA" id="ARBA00023159"/>
    </source>
</evidence>
<keyword evidence="7 9" id="KW-0010">Activator</keyword>
<dbReference type="InterPro" id="IPR040766">
    <property type="entry name" value="Tudor_2_RapA"/>
</dbReference>
<dbReference type="Proteomes" id="UP000253769">
    <property type="component" value="Unassembled WGS sequence"/>
</dbReference>
<dbReference type="EMBL" id="QQOH01000001">
    <property type="protein sequence ID" value="RDE24583.1"/>
    <property type="molecule type" value="Genomic_DNA"/>
</dbReference>
<dbReference type="Gene3D" id="6.10.140.1500">
    <property type="match status" value="1"/>
</dbReference>
<dbReference type="Pfam" id="PF00176">
    <property type="entry name" value="SNF2-rel_dom"/>
    <property type="match status" value="1"/>
</dbReference>
<feature type="short sequence motif" description="DEAH box" evidence="9">
    <location>
        <begin position="300"/>
        <end position="303"/>
    </location>
</feature>
<keyword evidence="8 9" id="KW-0804">Transcription</keyword>
<dbReference type="GO" id="GO:0006355">
    <property type="term" value="P:regulation of DNA-templated transcription"/>
    <property type="evidence" value="ECO:0007669"/>
    <property type="project" value="UniProtKB-UniRule"/>
</dbReference>
<name>A0A369WTX1_9GAMM</name>
<evidence type="ECO:0000256" key="3">
    <source>
        <dbReference type="ARBA" id="ARBA00022806"/>
    </source>
</evidence>
<dbReference type="Pfam" id="PF18339">
    <property type="entry name" value="Tudor_1_RapA"/>
    <property type="match status" value="1"/>
</dbReference>
<dbReference type="PANTHER" id="PTHR45766:SF6">
    <property type="entry name" value="SWI_SNF-RELATED MATRIX-ASSOCIATED ACTIN-DEPENDENT REGULATOR OF CHROMATIN SUBFAMILY A-LIKE PROTEIN 1"/>
    <property type="match status" value="1"/>
</dbReference>
<keyword evidence="1 9" id="KW-0547">Nucleotide-binding</keyword>
<dbReference type="InterPro" id="IPR038718">
    <property type="entry name" value="SNF2-like_sf"/>
</dbReference>
<evidence type="ECO:0000313" key="13">
    <source>
        <dbReference type="Proteomes" id="UP000253769"/>
    </source>
</evidence>
<keyword evidence="3 9" id="KW-0347">Helicase</keyword>
<dbReference type="Gene3D" id="3.30.360.80">
    <property type="match status" value="1"/>
</dbReference>
<evidence type="ECO:0000256" key="4">
    <source>
        <dbReference type="ARBA" id="ARBA00022840"/>
    </source>
</evidence>
<dbReference type="PANTHER" id="PTHR45766">
    <property type="entry name" value="DNA ANNEALING HELICASE AND ENDONUCLEASE ZRANB3 FAMILY MEMBER"/>
    <property type="match status" value="1"/>
</dbReference>
<dbReference type="SUPFAM" id="SSF52540">
    <property type="entry name" value="P-loop containing nucleoside triphosphate hydrolases"/>
    <property type="match status" value="2"/>
</dbReference>
<dbReference type="SMART" id="SM00487">
    <property type="entry name" value="DEXDc"/>
    <property type="match status" value="1"/>
</dbReference>
<dbReference type="GO" id="GO:0016817">
    <property type="term" value="F:hydrolase activity, acting on acid anhydrides"/>
    <property type="evidence" value="ECO:0007669"/>
    <property type="project" value="InterPro"/>
</dbReference>
<evidence type="ECO:0000256" key="2">
    <source>
        <dbReference type="ARBA" id="ARBA00022801"/>
    </source>
</evidence>
<dbReference type="Pfam" id="PF12137">
    <property type="entry name" value="RapA_C"/>
    <property type="match status" value="1"/>
</dbReference>
<keyword evidence="5 9" id="KW-0805">Transcription regulation</keyword>
<dbReference type="Pfam" id="PF00271">
    <property type="entry name" value="Helicase_C"/>
    <property type="match status" value="1"/>
</dbReference>
<dbReference type="CDD" id="cd18011">
    <property type="entry name" value="DEXDc_RapA"/>
    <property type="match status" value="1"/>
</dbReference>
<keyword evidence="4 9" id="KW-0067">ATP-binding</keyword>
<evidence type="ECO:0000259" key="10">
    <source>
        <dbReference type="PROSITE" id="PS51192"/>
    </source>
</evidence>
<comment type="similarity">
    <text evidence="9">Belongs to the SNF2/RAD54 helicase family. RapA subfamily.</text>
</comment>
<comment type="subunit">
    <text evidence="9">Interacts with the RNAP. Has a higher affinity for the core RNAP than for the holoenzyme. Its ATPase activity is stimulated by binding to RNAP.</text>
</comment>
<dbReference type="GO" id="GO:0004386">
    <property type="term" value="F:helicase activity"/>
    <property type="evidence" value="ECO:0007669"/>
    <property type="project" value="UniProtKB-UniRule"/>
</dbReference>
<dbReference type="Pfam" id="PF18337">
    <property type="entry name" value="Tudor_RapA"/>
    <property type="match status" value="1"/>
</dbReference>
<dbReference type="InterPro" id="IPR023949">
    <property type="entry name" value="Helicase_RapA"/>
</dbReference>
<dbReference type="InterPro" id="IPR000330">
    <property type="entry name" value="SNF2_N"/>
</dbReference>
<dbReference type="AlphaFoldDB" id="A0A369WTX1"/>
<dbReference type="InterPro" id="IPR057342">
    <property type="entry name" value="DEXDc_RapA"/>
</dbReference>
<gene>
    <name evidence="9" type="primary">rapA</name>
    <name evidence="12" type="ORF">DV711_03060</name>
</gene>
<keyword evidence="2 9" id="KW-0378">Hydrolase</keyword>
<dbReference type="NCBIfam" id="NF003426">
    <property type="entry name" value="PRK04914.1"/>
    <property type="match status" value="1"/>
</dbReference>
<dbReference type="InterPro" id="IPR014001">
    <property type="entry name" value="Helicase_ATP-bd"/>
</dbReference>
<dbReference type="CDD" id="cd18793">
    <property type="entry name" value="SF2_C_SNF"/>
    <property type="match status" value="1"/>
</dbReference>
<protein>
    <recommendedName>
        <fullName evidence="9">RNA polymerase-associated protein RapA</fullName>
        <ecNumber evidence="9">3.6.4.-</ecNumber>
    </recommendedName>
    <alternativeName>
        <fullName evidence="9">ATP-dependent helicase HepA</fullName>
    </alternativeName>
</protein>
<dbReference type="InterPro" id="IPR040765">
    <property type="entry name" value="Tudor_1_RapA"/>
</dbReference>
<feature type="binding site" evidence="9">
    <location>
        <begin position="180"/>
        <end position="187"/>
    </location>
    <ligand>
        <name>ATP</name>
        <dbReference type="ChEBI" id="CHEBI:30616"/>
    </ligand>
</feature>
<dbReference type="PROSITE" id="PS51194">
    <property type="entry name" value="HELICASE_CTER"/>
    <property type="match status" value="1"/>
</dbReference>
<evidence type="ECO:0000313" key="12">
    <source>
        <dbReference type="EMBL" id="RDE24583.1"/>
    </source>
</evidence>
<dbReference type="SMART" id="SM00490">
    <property type="entry name" value="HELICc"/>
    <property type="match status" value="1"/>
</dbReference>
<dbReference type="InterPro" id="IPR001650">
    <property type="entry name" value="Helicase_C-like"/>
</dbReference>
<keyword evidence="6 9" id="KW-0238">DNA-binding</keyword>
<dbReference type="PROSITE" id="PS51192">
    <property type="entry name" value="HELICASE_ATP_BIND_1"/>
    <property type="match status" value="1"/>
</dbReference>
<evidence type="ECO:0000256" key="9">
    <source>
        <dbReference type="HAMAP-Rule" id="MF_01821"/>
    </source>
</evidence>
<dbReference type="Gene3D" id="3.40.50.300">
    <property type="entry name" value="P-loop containing nucleotide triphosphate hydrolases"/>
    <property type="match status" value="1"/>
</dbReference>
<dbReference type="HAMAP" id="MF_01821">
    <property type="entry name" value="Helicase_RapA"/>
    <property type="match status" value="1"/>
</dbReference>
<organism evidence="12 13">
    <name type="scientific">Motiliproteus coralliicola</name>
    <dbReference type="NCBI Taxonomy" id="2283196"/>
    <lineage>
        <taxon>Bacteria</taxon>
        <taxon>Pseudomonadati</taxon>
        <taxon>Pseudomonadota</taxon>
        <taxon>Gammaproteobacteria</taxon>
        <taxon>Oceanospirillales</taxon>
        <taxon>Oceanospirillaceae</taxon>
        <taxon>Motiliproteus</taxon>
    </lineage>
</organism>
<proteinExistence type="inferred from homology"/>
<dbReference type="RefSeq" id="WP_114694170.1">
    <property type="nucleotide sequence ID" value="NZ_QQOH01000001.1"/>
</dbReference>
<dbReference type="OrthoDB" id="9814088at2"/>